<evidence type="ECO:0000259" key="3">
    <source>
        <dbReference type="Pfam" id="PF01612"/>
    </source>
</evidence>
<evidence type="ECO:0000256" key="2">
    <source>
        <dbReference type="ARBA" id="ARBA00022801"/>
    </source>
</evidence>
<dbReference type="VEuPathDB" id="TrichDB:TVAG_274000"/>
<keyword evidence="1" id="KW-0540">Nuclease</keyword>
<dbReference type="RefSeq" id="XP_001305017.1">
    <property type="nucleotide sequence ID" value="XM_001305016.1"/>
</dbReference>
<dbReference type="PANTHER" id="PTHR13620:SF104">
    <property type="entry name" value="EXONUCLEASE 3'-5' DOMAIN-CONTAINING PROTEIN 2"/>
    <property type="match status" value="1"/>
</dbReference>
<dbReference type="KEGG" id="tva:4749795"/>
<proteinExistence type="predicted"/>
<dbReference type="SMR" id="A2FSN1"/>
<dbReference type="OrthoDB" id="446462at2759"/>
<dbReference type="Pfam" id="PF01612">
    <property type="entry name" value="DNA_pol_A_exo1"/>
    <property type="match status" value="1"/>
</dbReference>
<feature type="domain" description="3'-5' exonuclease" evidence="3">
    <location>
        <begin position="61"/>
        <end position="207"/>
    </location>
</feature>
<protein>
    <submittedName>
        <fullName evidence="4">3'-5' exonuclease family protein</fullName>
    </submittedName>
</protein>
<reference evidence="4" key="1">
    <citation type="submission" date="2006-10" db="EMBL/GenBank/DDBJ databases">
        <authorList>
            <person name="Amadeo P."/>
            <person name="Zhao Q."/>
            <person name="Wortman J."/>
            <person name="Fraser-Liggett C."/>
            <person name="Carlton J."/>
        </authorList>
    </citation>
    <scope>NUCLEOTIDE SEQUENCE</scope>
    <source>
        <strain evidence="4">G3</strain>
    </source>
</reference>
<evidence type="ECO:0000256" key="1">
    <source>
        <dbReference type="ARBA" id="ARBA00022722"/>
    </source>
</evidence>
<dbReference type="FunFam" id="3.30.420.10:FF:000221">
    <property type="entry name" value="3'-5' exonuclease family protein"/>
    <property type="match status" value="1"/>
</dbReference>
<evidence type="ECO:0000313" key="4">
    <source>
        <dbReference type="EMBL" id="EAX92087.1"/>
    </source>
</evidence>
<dbReference type="GO" id="GO:0008408">
    <property type="term" value="F:3'-5' exonuclease activity"/>
    <property type="evidence" value="ECO:0000318"/>
    <property type="project" value="GO_Central"/>
</dbReference>
<accession>A2FSN1</accession>
<gene>
    <name evidence="4" type="ORF">TVAG_274000</name>
</gene>
<dbReference type="GO" id="GO:0003676">
    <property type="term" value="F:nucleic acid binding"/>
    <property type="evidence" value="ECO:0007669"/>
    <property type="project" value="InterPro"/>
</dbReference>
<name>A2FSN1_TRIV3</name>
<dbReference type="GO" id="GO:0005737">
    <property type="term" value="C:cytoplasm"/>
    <property type="evidence" value="ECO:0000318"/>
    <property type="project" value="GO_Central"/>
</dbReference>
<reference evidence="4" key="2">
    <citation type="journal article" date="2007" name="Science">
        <title>Draft genome sequence of the sexually transmitted pathogen Trichomonas vaginalis.</title>
        <authorList>
            <person name="Carlton J.M."/>
            <person name="Hirt R.P."/>
            <person name="Silva J.C."/>
            <person name="Delcher A.L."/>
            <person name="Schatz M."/>
            <person name="Zhao Q."/>
            <person name="Wortman J.R."/>
            <person name="Bidwell S.L."/>
            <person name="Alsmark U.C.M."/>
            <person name="Besteiro S."/>
            <person name="Sicheritz-Ponten T."/>
            <person name="Noel C.J."/>
            <person name="Dacks J.B."/>
            <person name="Foster P.G."/>
            <person name="Simillion C."/>
            <person name="Van de Peer Y."/>
            <person name="Miranda-Saavedra D."/>
            <person name="Barton G.J."/>
            <person name="Westrop G.D."/>
            <person name="Mueller S."/>
            <person name="Dessi D."/>
            <person name="Fiori P.L."/>
            <person name="Ren Q."/>
            <person name="Paulsen I."/>
            <person name="Zhang H."/>
            <person name="Bastida-Corcuera F.D."/>
            <person name="Simoes-Barbosa A."/>
            <person name="Brown M.T."/>
            <person name="Hayes R.D."/>
            <person name="Mukherjee M."/>
            <person name="Okumura C.Y."/>
            <person name="Schneider R."/>
            <person name="Smith A.J."/>
            <person name="Vanacova S."/>
            <person name="Villalvazo M."/>
            <person name="Haas B.J."/>
            <person name="Pertea M."/>
            <person name="Feldblyum T.V."/>
            <person name="Utterback T.R."/>
            <person name="Shu C.L."/>
            <person name="Osoegawa K."/>
            <person name="de Jong P.J."/>
            <person name="Hrdy I."/>
            <person name="Horvathova L."/>
            <person name="Zubacova Z."/>
            <person name="Dolezal P."/>
            <person name="Malik S.B."/>
            <person name="Logsdon J.M. Jr."/>
            <person name="Henze K."/>
            <person name="Gupta A."/>
            <person name="Wang C.C."/>
            <person name="Dunne R.L."/>
            <person name="Upcroft J.A."/>
            <person name="Upcroft P."/>
            <person name="White O."/>
            <person name="Salzberg S.L."/>
            <person name="Tang P."/>
            <person name="Chiu C.-H."/>
            <person name="Lee Y.-S."/>
            <person name="Embley T.M."/>
            <person name="Coombs G.H."/>
            <person name="Mottram J.C."/>
            <person name="Tachezy J."/>
            <person name="Fraser-Liggett C.M."/>
            <person name="Johnson P.J."/>
        </authorList>
    </citation>
    <scope>NUCLEOTIDE SEQUENCE [LARGE SCALE GENOMIC DNA]</scope>
    <source>
        <strain evidence="4">G3</strain>
    </source>
</reference>
<dbReference type="Gene3D" id="3.30.420.10">
    <property type="entry name" value="Ribonuclease H-like superfamily/Ribonuclease H"/>
    <property type="match status" value="1"/>
</dbReference>
<dbReference type="InterPro" id="IPR051132">
    <property type="entry name" value="3-5_Exonuclease_domain"/>
</dbReference>
<dbReference type="VEuPathDB" id="TrichDB:TVAGG3_0200910"/>
<dbReference type="EMBL" id="DS113991">
    <property type="protein sequence ID" value="EAX92087.1"/>
    <property type="molecule type" value="Genomic_DNA"/>
</dbReference>
<keyword evidence="5" id="KW-1185">Reference proteome</keyword>
<dbReference type="InterPro" id="IPR002562">
    <property type="entry name" value="3'-5'_exonuclease_dom"/>
</dbReference>
<dbReference type="GO" id="GO:0006139">
    <property type="term" value="P:nucleobase-containing compound metabolic process"/>
    <property type="evidence" value="ECO:0007669"/>
    <property type="project" value="InterPro"/>
</dbReference>
<sequence>MSYPESTRKITKEVMLAEPHVLWEIGKVAEVEYFPDEFDKLVLESIDHPGFEKALEWLDDGTDRIAIDLEWKPNFDKTRGEYPASVFQMATPHKIVVLRHPADLPGNEILKKFLMTHKFIAKGCKTDRTKMQQKFGPDFSIDLLDFERLYLIPNGFSSNFDAMVVEFYKNSSIEFKDKNVTCSNWQADVLTTQQVLYAGFDATALMKSYINAVKRYPNAIEDFLNRSKTKADNQSKEAKNLRNKKHKSELYEHFRGYLNEMMPLNAGKAYWLSRNFWPLFNKKEKEHPENILPNSAEFGLTTMRGPVFELLCQIKGVDMSSMDFAQKLKFWDQNASKRELMMSQMLDTYRVLGVGPYEAMQGVQDTLEIMKENKIPLPFDLV</sequence>
<keyword evidence="2" id="KW-0378">Hydrolase</keyword>
<organism evidence="4 5">
    <name type="scientific">Trichomonas vaginalis (strain ATCC PRA-98 / G3)</name>
    <dbReference type="NCBI Taxonomy" id="412133"/>
    <lineage>
        <taxon>Eukaryota</taxon>
        <taxon>Metamonada</taxon>
        <taxon>Parabasalia</taxon>
        <taxon>Trichomonadida</taxon>
        <taxon>Trichomonadidae</taxon>
        <taxon>Trichomonas</taxon>
    </lineage>
</organism>
<evidence type="ECO:0000313" key="5">
    <source>
        <dbReference type="Proteomes" id="UP000001542"/>
    </source>
</evidence>
<dbReference type="AlphaFoldDB" id="A2FSN1"/>
<keyword evidence="4" id="KW-0269">Exonuclease</keyword>
<dbReference type="GO" id="GO:0005634">
    <property type="term" value="C:nucleus"/>
    <property type="evidence" value="ECO:0000318"/>
    <property type="project" value="GO_Central"/>
</dbReference>
<dbReference type="STRING" id="5722.A2FSN1"/>
<dbReference type="Proteomes" id="UP000001542">
    <property type="component" value="Unassembled WGS sequence"/>
</dbReference>
<dbReference type="SUPFAM" id="SSF53098">
    <property type="entry name" value="Ribonuclease H-like"/>
    <property type="match status" value="1"/>
</dbReference>
<dbReference type="InterPro" id="IPR036397">
    <property type="entry name" value="RNaseH_sf"/>
</dbReference>
<dbReference type="InterPro" id="IPR012337">
    <property type="entry name" value="RNaseH-like_sf"/>
</dbReference>
<dbReference type="PANTHER" id="PTHR13620">
    <property type="entry name" value="3-5 EXONUCLEASE"/>
    <property type="match status" value="1"/>
</dbReference>
<dbReference type="InParanoid" id="A2FSN1"/>